<dbReference type="RefSeq" id="WP_090920960.1">
    <property type="nucleotide sequence ID" value="NZ_CP016180.1"/>
</dbReference>
<dbReference type="GeneID" id="83544440"/>
<dbReference type="Proteomes" id="UP001224812">
    <property type="component" value="Unassembled WGS sequence"/>
</dbReference>
<protein>
    <submittedName>
        <fullName evidence="3">Uncharacterized protein</fullName>
    </submittedName>
</protein>
<dbReference type="EMBL" id="JASAVS010000003">
    <property type="protein sequence ID" value="MDP8084800.1"/>
    <property type="molecule type" value="Genomic_DNA"/>
</dbReference>
<sequence>MKKIFVLFFVFISQLCFAMPAPHGTVIKNSCESEIQVYFNHKQNTKTFMDDHKIAFNLKAGEVQQNRWSSYSYQGNDDIPIFKMNKKWYLFDVRYAAPDFFCGWSCREKYDLVACSLQSGRVVFINQCKKMIEVHHNNSENHHFYLKPDKTEKLRIKGKQEVPTFTMGGKIYPFYIEAPKGIYRFIACSSNNIVN</sequence>
<dbReference type="AlphaFoldDB" id="A0A1H7VS68"/>
<proteinExistence type="predicted"/>
<feature type="signal peptide" evidence="1">
    <location>
        <begin position="1"/>
        <end position="18"/>
    </location>
</feature>
<reference evidence="2 5" key="3">
    <citation type="journal article" date="2023" name="Front. Microbiol.">
        <title>Phylogeography and host specificity of Pasteurellaceae pathogenic to sea-farmed fish in the north-east Atlantic.</title>
        <authorList>
            <person name="Gulla S."/>
            <person name="Colquhoun D.J."/>
            <person name="Olsen A.B."/>
            <person name="Spilsberg B."/>
            <person name="Lagesen K."/>
            <person name="Aakesson C.P."/>
            <person name="Strom S."/>
            <person name="Manji F."/>
            <person name="Birkbeck T.H."/>
            <person name="Nilsen H.K."/>
        </authorList>
    </citation>
    <scope>NUCLEOTIDE SEQUENCE [LARGE SCALE GENOMIC DNA]</scope>
    <source>
        <strain evidence="2 5">VIO11850</strain>
    </source>
</reference>
<evidence type="ECO:0000256" key="1">
    <source>
        <dbReference type="SAM" id="SignalP"/>
    </source>
</evidence>
<accession>A0A1H7VS68</accession>
<evidence type="ECO:0000313" key="5">
    <source>
        <dbReference type="Proteomes" id="UP001224812"/>
    </source>
</evidence>
<keyword evidence="5" id="KW-1185">Reference proteome</keyword>
<dbReference type="STRING" id="97481.SAMN05444853_10579"/>
<dbReference type="Proteomes" id="UP000198883">
    <property type="component" value="Unassembled WGS sequence"/>
</dbReference>
<evidence type="ECO:0000313" key="2">
    <source>
        <dbReference type="EMBL" id="MDP8084800.1"/>
    </source>
</evidence>
<gene>
    <name evidence="2" type="ORF">QJT92_02470</name>
    <name evidence="3" type="ORF">SAMN05444853_10579</name>
</gene>
<evidence type="ECO:0000313" key="4">
    <source>
        <dbReference type="Proteomes" id="UP000198883"/>
    </source>
</evidence>
<feature type="chain" id="PRO_5011599511" evidence="1">
    <location>
        <begin position="19"/>
        <end position="195"/>
    </location>
</feature>
<organism evidence="3 4">
    <name type="scientific">Phocoenobacter skyensis</name>
    <dbReference type="NCBI Taxonomy" id="97481"/>
    <lineage>
        <taxon>Bacteria</taxon>
        <taxon>Pseudomonadati</taxon>
        <taxon>Pseudomonadota</taxon>
        <taxon>Gammaproteobacteria</taxon>
        <taxon>Pasteurellales</taxon>
        <taxon>Pasteurellaceae</taxon>
        <taxon>Phocoenobacter</taxon>
    </lineage>
</organism>
<reference evidence="4" key="1">
    <citation type="submission" date="2016-10" db="EMBL/GenBank/DDBJ databases">
        <authorList>
            <person name="Varghese N."/>
            <person name="Submissions S."/>
        </authorList>
    </citation>
    <scope>NUCLEOTIDE SEQUENCE [LARGE SCALE GENOMIC DNA]</scope>
    <source>
        <strain evidence="4">DSM 24204</strain>
    </source>
</reference>
<name>A0A1H7VS68_9PAST</name>
<keyword evidence="1" id="KW-0732">Signal</keyword>
<reference evidence="3" key="2">
    <citation type="submission" date="2016-10" db="EMBL/GenBank/DDBJ databases">
        <authorList>
            <person name="de Groot N.N."/>
        </authorList>
    </citation>
    <scope>NUCLEOTIDE SEQUENCE [LARGE SCALE GENOMIC DNA]</scope>
    <source>
        <strain evidence="3">DSM 24204</strain>
    </source>
</reference>
<dbReference type="EMBL" id="FOBN01000005">
    <property type="protein sequence ID" value="SEM11628.1"/>
    <property type="molecule type" value="Genomic_DNA"/>
</dbReference>
<evidence type="ECO:0000313" key="3">
    <source>
        <dbReference type="EMBL" id="SEM11628.1"/>
    </source>
</evidence>